<dbReference type="EMBL" id="FQZU01000001">
    <property type="protein sequence ID" value="SHI51097.1"/>
    <property type="molecule type" value="Genomic_DNA"/>
</dbReference>
<evidence type="ECO:0000313" key="2">
    <source>
        <dbReference type="Proteomes" id="UP000183994"/>
    </source>
</evidence>
<organism evidence="1 2">
    <name type="scientific">Desulfatibacillum alkenivorans DSM 16219</name>
    <dbReference type="NCBI Taxonomy" id="1121393"/>
    <lineage>
        <taxon>Bacteria</taxon>
        <taxon>Pseudomonadati</taxon>
        <taxon>Thermodesulfobacteriota</taxon>
        <taxon>Desulfobacteria</taxon>
        <taxon>Desulfobacterales</taxon>
        <taxon>Desulfatibacillaceae</taxon>
        <taxon>Desulfatibacillum</taxon>
    </lineage>
</organism>
<keyword evidence="2" id="KW-1185">Reference proteome</keyword>
<dbReference type="AlphaFoldDB" id="A0A1M6BQV7"/>
<accession>A0A1M6BQV7</accession>
<name>A0A1M6BQV7_9BACT</name>
<dbReference type="RefSeq" id="WP_073471754.1">
    <property type="nucleotide sequence ID" value="NZ_FQZU01000001.1"/>
</dbReference>
<protein>
    <recommendedName>
        <fullName evidence="3">DUF2889 domain-containing protein</fullName>
    </recommendedName>
</protein>
<proteinExistence type="predicted"/>
<gene>
    <name evidence="1" type="ORF">SAMN02745216_00048</name>
</gene>
<reference evidence="2" key="1">
    <citation type="submission" date="2016-11" db="EMBL/GenBank/DDBJ databases">
        <authorList>
            <person name="Varghese N."/>
            <person name="Submissions S."/>
        </authorList>
    </citation>
    <scope>NUCLEOTIDE SEQUENCE [LARGE SCALE GENOMIC DNA]</scope>
    <source>
        <strain evidence="2">DSM 16219</strain>
    </source>
</reference>
<sequence>MISFNRSQIIGAEFIDDDTIRFNGSQTDHIYNMEINMDVRISDGEIVKIEGDMKRYTNFVCPQAVPVLQTAVGMSLRTKDWDKAIMKEIGRKGCEHFAEIVIECGRCFEQALRSRDLYLALCTDPGLDQEAFLENWQPA</sequence>
<dbReference type="STRING" id="1121393.SAMN02745216_00048"/>
<dbReference type="OrthoDB" id="5515448at2"/>
<dbReference type="Proteomes" id="UP000183994">
    <property type="component" value="Unassembled WGS sequence"/>
</dbReference>
<evidence type="ECO:0000313" key="1">
    <source>
        <dbReference type="EMBL" id="SHI51097.1"/>
    </source>
</evidence>
<dbReference type="InterPro" id="IPR021312">
    <property type="entry name" value="DUF2889"/>
</dbReference>
<dbReference type="Pfam" id="PF11136">
    <property type="entry name" value="DUF2889"/>
    <property type="match status" value="1"/>
</dbReference>
<evidence type="ECO:0008006" key="3">
    <source>
        <dbReference type="Google" id="ProtNLM"/>
    </source>
</evidence>